<feature type="compositionally biased region" description="Polar residues" evidence="1">
    <location>
        <begin position="45"/>
        <end position="54"/>
    </location>
</feature>
<comment type="caution">
    <text evidence="3">The sequence shown here is derived from an EMBL/GenBank/DDBJ whole genome shotgun (WGS) entry which is preliminary data.</text>
</comment>
<accession>A0A822AKF3</accession>
<feature type="region of interest" description="Disordered" evidence="1">
    <location>
        <begin position="36"/>
        <end position="70"/>
    </location>
</feature>
<evidence type="ECO:0000313" key="3">
    <source>
        <dbReference type="EMBL" id="CAF5007157.1"/>
    </source>
</evidence>
<keyword evidence="4" id="KW-1185">Reference proteome</keyword>
<keyword evidence="2" id="KW-1133">Transmembrane helix</keyword>
<gene>
    <name evidence="3" type="ORF">UJA718_LOCUS50438</name>
</gene>
<reference evidence="3" key="1">
    <citation type="submission" date="2021-02" db="EMBL/GenBank/DDBJ databases">
        <authorList>
            <person name="Nowell W R."/>
        </authorList>
    </citation>
    <scope>NUCLEOTIDE SEQUENCE</scope>
</reference>
<protein>
    <submittedName>
        <fullName evidence="3">Uncharacterized protein</fullName>
    </submittedName>
</protein>
<feature type="non-terminal residue" evidence="3">
    <location>
        <position position="70"/>
    </location>
</feature>
<evidence type="ECO:0000313" key="4">
    <source>
        <dbReference type="Proteomes" id="UP000663873"/>
    </source>
</evidence>
<keyword evidence="2" id="KW-0472">Membrane</keyword>
<dbReference type="AlphaFoldDB" id="A0A822AKF3"/>
<proteinExistence type="predicted"/>
<feature type="non-terminal residue" evidence="3">
    <location>
        <position position="1"/>
    </location>
</feature>
<evidence type="ECO:0000256" key="2">
    <source>
        <dbReference type="SAM" id="Phobius"/>
    </source>
</evidence>
<dbReference type="EMBL" id="CAJOBP010113047">
    <property type="protein sequence ID" value="CAF5007157.1"/>
    <property type="molecule type" value="Genomic_DNA"/>
</dbReference>
<name>A0A822AKF3_9BILA</name>
<sequence length="70" mass="7379">SSRAGPIGWILALIAGLLLAGIALAFLARNCVPKPSPPKPLPVSDATQTETQNLLKAADTLETTRIEETR</sequence>
<keyword evidence="2" id="KW-0812">Transmembrane</keyword>
<evidence type="ECO:0000256" key="1">
    <source>
        <dbReference type="SAM" id="MobiDB-lite"/>
    </source>
</evidence>
<organism evidence="3 4">
    <name type="scientific">Rotaria socialis</name>
    <dbReference type="NCBI Taxonomy" id="392032"/>
    <lineage>
        <taxon>Eukaryota</taxon>
        <taxon>Metazoa</taxon>
        <taxon>Spiralia</taxon>
        <taxon>Gnathifera</taxon>
        <taxon>Rotifera</taxon>
        <taxon>Eurotatoria</taxon>
        <taxon>Bdelloidea</taxon>
        <taxon>Philodinida</taxon>
        <taxon>Philodinidae</taxon>
        <taxon>Rotaria</taxon>
    </lineage>
</organism>
<dbReference type="Proteomes" id="UP000663873">
    <property type="component" value="Unassembled WGS sequence"/>
</dbReference>
<feature type="transmembrane region" description="Helical" evidence="2">
    <location>
        <begin position="6"/>
        <end position="28"/>
    </location>
</feature>